<protein>
    <submittedName>
        <fullName evidence="2">Uncharacterized protein</fullName>
    </submittedName>
</protein>
<accession>A0ABU6QA55</accession>
<evidence type="ECO:0000313" key="3">
    <source>
        <dbReference type="Proteomes" id="UP001341840"/>
    </source>
</evidence>
<comment type="caution">
    <text evidence="2">The sequence shown here is derived from an EMBL/GenBank/DDBJ whole genome shotgun (WGS) entry which is preliminary data.</text>
</comment>
<sequence>MEAWNSGSFKHQWWRSKPKDRGDGIGTHGRGRTSHGRTKHWEKRQESSPATAIDAMPWRSLIPSDSDSASMNDDDYTINGDGDIMVGTTTTRSCSSGRTLFHLRRVSLSSLPATTATILPFARAVIISLPFRTLSLDFISLLVSEGVLGIWIGGGDRTKKVTVAARGWLDLSYIAN</sequence>
<dbReference type="EMBL" id="JASCZI010000105">
    <property type="protein sequence ID" value="MED6108774.1"/>
    <property type="molecule type" value="Genomic_DNA"/>
</dbReference>
<reference evidence="2 3" key="1">
    <citation type="journal article" date="2023" name="Plants (Basel)">
        <title>Bridging the Gap: Combining Genomics and Transcriptomics Approaches to Understand Stylosanthes scabra, an Orphan Legume from the Brazilian Caatinga.</title>
        <authorList>
            <person name="Ferreira-Neto J.R.C."/>
            <person name="da Silva M.D."/>
            <person name="Binneck E."/>
            <person name="de Melo N.F."/>
            <person name="da Silva R.H."/>
            <person name="de Melo A.L.T.M."/>
            <person name="Pandolfi V."/>
            <person name="Bustamante F.O."/>
            <person name="Brasileiro-Vidal A.C."/>
            <person name="Benko-Iseppon A.M."/>
        </authorList>
    </citation>
    <scope>NUCLEOTIDE SEQUENCE [LARGE SCALE GENOMIC DNA]</scope>
    <source>
        <tissue evidence="2">Leaves</tissue>
    </source>
</reference>
<dbReference type="Proteomes" id="UP001341840">
    <property type="component" value="Unassembled WGS sequence"/>
</dbReference>
<evidence type="ECO:0000313" key="2">
    <source>
        <dbReference type="EMBL" id="MED6108774.1"/>
    </source>
</evidence>
<evidence type="ECO:0000256" key="1">
    <source>
        <dbReference type="SAM" id="MobiDB-lite"/>
    </source>
</evidence>
<feature type="region of interest" description="Disordered" evidence="1">
    <location>
        <begin position="1"/>
        <end position="52"/>
    </location>
</feature>
<feature type="compositionally biased region" description="Basic residues" evidence="1">
    <location>
        <begin position="29"/>
        <end position="42"/>
    </location>
</feature>
<gene>
    <name evidence="2" type="ORF">PIB30_027324</name>
</gene>
<proteinExistence type="predicted"/>
<organism evidence="2 3">
    <name type="scientific">Stylosanthes scabra</name>
    <dbReference type="NCBI Taxonomy" id="79078"/>
    <lineage>
        <taxon>Eukaryota</taxon>
        <taxon>Viridiplantae</taxon>
        <taxon>Streptophyta</taxon>
        <taxon>Embryophyta</taxon>
        <taxon>Tracheophyta</taxon>
        <taxon>Spermatophyta</taxon>
        <taxon>Magnoliopsida</taxon>
        <taxon>eudicotyledons</taxon>
        <taxon>Gunneridae</taxon>
        <taxon>Pentapetalae</taxon>
        <taxon>rosids</taxon>
        <taxon>fabids</taxon>
        <taxon>Fabales</taxon>
        <taxon>Fabaceae</taxon>
        <taxon>Papilionoideae</taxon>
        <taxon>50 kb inversion clade</taxon>
        <taxon>dalbergioids sensu lato</taxon>
        <taxon>Dalbergieae</taxon>
        <taxon>Pterocarpus clade</taxon>
        <taxon>Stylosanthes</taxon>
    </lineage>
</organism>
<name>A0ABU6QA55_9FABA</name>
<keyword evidence="3" id="KW-1185">Reference proteome</keyword>